<feature type="transmembrane region" description="Helical" evidence="6">
    <location>
        <begin position="281"/>
        <end position="301"/>
    </location>
</feature>
<dbReference type="PROSITE" id="PS00914">
    <property type="entry name" value="SYNTAXIN"/>
    <property type="match status" value="1"/>
</dbReference>
<proteinExistence type="inferred from homology"/>
<comment type="similarity">
    <text evidence="1 3">Belongs to the syntaxin family.</text>
</comment>
<dbReference type="Proteomes" id="UP001497512">
    <property type="component" value="Chromosome 2"/>
</dbReference>
<keyword evidence="2" id="KW-0813">Transport</keyword>
<dbReference type="Gene3D" id="1.20.58.70">
    <property type="match status" value="1"/>
</dbReference>
<dbReference type="EMBL" id="OZ019894">
    <property type="protein sequence ID" value="CAK9214275.1"/>
    <property type="molecule type" value="Genomic_DNA"/>
</dbReference>
<dbReference type="InterPro" id="IPR010989">
    <property type="entry name" value="SNARE"/>
</dbReference>
<protein>
    <recommendedName>
        <fullName evidence="7">t-SNARE coiled-coil homology domain-containing protein</fullName>
    </recommendedName>
</protein>
<dbReference type="PANTHER" id="PTHR19957:SF251">
    <property type="entry name" value="SYNTAXIN-RELATED PROTEIN KNOLLE"/>
    <property type="match status" value="1"/>
</dbReference>
<dbReference type="InterPro" id="IPR006012">
    <property type="entry name" value="Syntaxin/epimorphin_CS"/>
</dbReference>
<evidence type="ECO:0000256" key="1">
    <source>
        <dbReference type="ARBA" id="ARBA00009063"/>
    </source>
</evidence>
<gene>
    <name evidence="8" type="ORF">CSSPTR1EN2_LOCUS12150</name>
</gene>
<keyword evidence="4" id="KW-0175">Coiled coil</keyword>
<dbReference type="PANTHER" id="PTHR19957">
    <property type="entry name" value="SYNTAXIN"/>
    <property type="match status" value="1"/>
</dbReference>
<dbReference type="SMART" id="SM00503">
    <property type="entry name" value="SynN"/>
    <property type="match status" value="1"/>
</dbReference>
<keyword evidence="2" id="KW-0653">Protein transport</keyword>
<dbReference type="SUPFAM" id="SSF47661">
    <property type="entry name" value="t-snare proteins"/>
    <property type="match status" value="1"/>
</dbReference>
<sequence>MNDLLSETFSAKKAGSPHDDDLETGPSVQMTSMGGDKDLTRFFADIEKIKTQMESIRELLSKLQEANEESKGVHRAQAMKALRDRMDADIAQVTKIARTIKGELEQLDNGNIASRRVKGCEEGTPTDRTRTTITNNQRKKLKDLMGEFQALRERMMGEYKETVERRYYTVTGKQADEETIDHIIETGESETFLQKAIQEQGRGQIIETIREIQERHDSVKEIEKSLLELHQIFMDMAVLVEAQGEQLNNIEAQVNSAANYVETGTTQLTIAKRHQRNARKWTLCAIILLIILILVIVLPILKSTGSLSTPLPPSLPPPPPPPYIH</sequence>
<evidence type="ECO:0000256" key="3">
    <source>
        <dbReference type="RuleBase" id="RU003858"/>
    </source>
</evidence>
<keyword evidence="6" id="KW-0472">Membrane</keyword>
<feature type="region of interest" description="Disordered" evidence="5">
    <location>
        <begin position="1"/>
        <end position="35"/>
    </location>
</feature>
<dbReference type="Gene3D" id="1.20.5.110">
    <property type="match status" value="1"/>
</dbReference>
<evidence type="ECO:0000313" key="8">
    <source>
        <dbReference type="EMBL" id="CAK9214275.1"/>
    </source>
</evidence>
<dbReference type="Pfam" id="PF05739">
    <property type="entry name" value="SNARE"/>
    <property type="match status" value="1"/>
</dbReference>
<dbReference type="SMART" id="SM00397">
    <property type="entry name" value="t_SNARE"/>
    <property type="match status" value="1"/>
</dbReference>
<dbReference type="CDD" id="cd00179">
    <property type="entry name" value="SynN"/>
    <property type="match status" value="1"/>
</dbReference>
<accession>A0ABP0U738</accession>
<evidence type="ECO:0000256" key="2">
    <source>
        <dbReference type="ARBA" id="ARBA00022927"/>
    </source>
</evidence>
<keyword evidence="6" id="KW-1133">Transmembrane helix</keyword>
<organism evidence="8 9">
    <name type="scientific">Sphagnum troendelagicum</name>
    <dbReference type="NCBI Taxonomy" id="128251"/>
    <lineage>
        <taxon>Eukaryota</taxon>
        <taxon>Viridiplantae</taxon>
        <taxon>Streptophyta</taxon>
        <taxon>Embryophyta</taxon>
        <taxon>Bryophyta</taxon>
        <taxon>Sphagnophytina</taxon>
        <taxon>Sphagnopsida</taxon>
        <taxon>Sphagnales</taxon>
        <taxon>Sphagnaceae</taxon>
        <taxon>Sphagnum</taxon>
    </lineage>
</organism>
<keyword evidence="9" id="KW-1185">Reference proteome</keyword>
<evidence type="ECO:0000313" key="9">
    <source>
        <dbReference type="Proteomes" id="UP001497512"/>
    </source>
</evidence>
<reference evidence="8" key="1">
    <citation type="submission" date="2024-02" db="EMBL/GenBank/DDBJ databases">
        <authorList>
            <consortium name="ELIXIR-Norway"/>
            <consortium name="Elixir Norway"/>
        </authorList>
    </citation>
    <scope>NUCLEOTIDE SEQUENCE</scope>
</reference>
<dbReference type="CDD" id="cd15848">
    <property type="entry name" value="SNARE_syntaxin1-like"/>
    <property type="match status" value="1"/>
</dbReference>
<feature type="coiled-coil region" evidence="4">
    <location>
        <begin position="46"/>
        <end position="76"/>
    </location>
</feature>
<dbReference type="InterPro" id="IPR006011">
    <property type="entry name" value="Syntaxin_N"/>
</dbReference>
<evidence type="ECO:0000256" key="4">
    <source>
        <dbReference type="SAM" id="Coils"/>
    </source>
</evidence>
<dbReference type="InterPro" id="IPR045242">
    <property type="entry name" value="Syntaxin"/>
</dbReference>
<feature type="domain" description="T-SNARE coiled-coil homology" evidence="7">
    <location>
        <begin position="209"/>
        <end position="271"/>
    </location>
</feature>
<dbReference type="PROSITE" id="PS50192">
    <property type="entry name" value="T_SNARE"/>
    <property type="match status" value="1"/>
</dbReference>
<evidence type="ECO:0000259" key="7">
    <source>
        <dbReference type="PROSITE" id="PS50192"/>
    </source>
</evidence>
<keyword evidence="6" id="KW-0812">Transmembrane</keyword>
<dbReference type="Pfam" id="PF00804">
    <property type="entry name" value="Syntaxin"/>
    <property type="match status" value="1"/>
</dbReference>
<name>A0ABP0U738_9BRYO</name>
<evidence type="ECO:0000256" key="5">
    <source>
        <dbReference type="SAM" id="MobiDB-lite"/>
    </source>
</evidence>
<dbReference type="InterPro" id="IPR000727">
    <property type="entry name" value="T_SNARE_dom"/>
</dbReference>
<evidence type="ECO:0000256" key="6">
    <source>
        <dbReference type="SAM" id="Phobius"/>
    </source>
</evidence>